<feature type="binding site" evidence="4">
    <location>
        <position position="230"/>
    </location>
    <ligand>
        <name>Mg(2+)</name>
        <dbReference type="ChEBI" id="CHEBI:18420"/>
    </ligand>
</feature>
<dbReference type="EMBL" id="RXII01000093">
    <property type="protein sequence ID" value="RZN60205.1"/>
    <property type="molecule type" value="Genomic_DNA"/>
</dbReference>
<feature type="binding site" evidence="4">
    <location>
        <position position="89"/>
    </location>
    <ligand>
        <name>substrate</name>
    </ligand>
</feature>
<comment type="cofactor">
    <cofactor evidence="4">
        <name>Mg(2+)</name>
        <dbReference type="ChEBI" id="CHEBI:18420"/>
    </cofactor>
    <text evidence="4">Binds 2 magnesium ions per subunit.</text>
</comment>
<dbReference type="PANTHER" id="PTHR10291">
    <property type="entry name" value="DEHYDRODOLICHYL DIPHOSPHATE SYNTHASE FAMILY MEMBER"/>
    <property type="match status" value="1"/>
</dbReference>
<dbReference type="InterPro" id="IPR001441">
    <property type="entry name" value="UPP_synth-like"/>
</dbReference>
<dbReference type="EC" id="2.5.1.89" evidence="4"/>
<comment type="caution">
    <text evidence="5">The sequence shown here is derived from an EMBL/GenBank/DDBJ whole genome shotgun (WGS) entry which is preliminary data.</text>
</comment>
<accession>A0A3R9R0E9</accession>
<keyword evidence="3 4" id="KW-0460">Magnesium</keyword>
<dbReference type="NCBIfam" id="TIGR00055">
    <property type="entry name" value="uppS"/>
    <property type="match status" value="1"/>
</dbReference>
<proteinExistence type="inferred from homology"/>
<dbReference type="Gene3D" id="3.40.1180.10">
    <property type="entry name" value="Decaprenyl diphosphate synthase-like"/>
    <property type="match status" value="1"/>
</dbReference>
<evidence type="ECO:0000256" key="4">
    <source>
        <dbReference type="HAMAP-Rule" id="MF_01139"/>
    </source>
</evidence>
<comment type="subunit">
    <text evidence="4">Homodimer.</text>
</comment>
<keyword evidence="1 4" id="KW-0808">Transferase</keyword>
<organism evidence="5 7">
    <name type="scientific">Candidatus Methanodesulfokora washburnensis</name>
    <dbReference type="NCBI Taxonomy" id="2478471"/>
    <lineage>
        <taxon>Archaea</taxon>
        <taxon>Thermoproteota</taxon>
        <taxon>Candidatus Korarchaeia</taxon>
        <taxon>Candidatus Korarchaeia incertae sedis</taxon>
        <taxon>Candidatus Methanodesulfokora</taxon>
    </lineage>
</organism>
<feature type="binding site" evidence="4">
    <location>
        <begin position="85"/>
        <end position="87"/>
    </location>
    <ligand>
        <name>substrate</name>
    </ligand>
</feature>
<name>A0A3R9R0E9_9CREN</name>
<reference evidence="6 8" key="2">
    <citation type="journal article" date="2019" name="Nat. Microbiol.">
        <title>Wide diversity of methane and short-chain alkane metabolisms in uncultured archaea.</title>
        <authorList>
            <person name="Borrel G."/>
            <person name="Adam P.S."/>
            <person name="McKay L.J."/>
            <person name="Chen L.X."/>
            <person name="Sierra-Garcia I.N."/>
            <person name="Sieber C.M."/>
            <person name="Letourneur Q."/>
            <person name="Ghozlane A."/>
            <person name="Andersen G.L."/>
            <person name="Li W.J."/>
            <person name="Hallam S.J."/>
            <person name="Muyzer G."/>
            <person name="de Oliveira V.M."/>
            <person name="Inskeep W.P."/>
            <person name="Banfield J.F."/>
            <person name="Gribaldo S."/>
        </authorList>
    </citation>
    <scope>NUCLEOTIDE SEQUENCE [LARGE SCALE GENOMIC DNA]</scope>
    <source>
        <strain evidence="6">NM4</strain>
    </source>
</reference>
<dbReference type="InterPro" id="IPR036424">
    <property type="entry name" value="UPP_synth-like_sf"/>
</dbReference>
<feature type="active site" description="Proton acceptor" evidence="4">
    <location>
        <position position="88"/>
    </location>
</feature>
<dbReference type="Pfam" id="PF01255">
    <property type="entry name" value="Prenyltransf"/>
    <property type="match status" value="1"/>
</dbReference>
<feature type="binding site" evidence="4">
    <location>
        <position position="40"/>
    </location>
    <ligand>
        <name>Mg(2+)</name>
        <dbReference type="ChEBI" id="CHEBI:18420"/>
    </ligand>
</feature>
<dbReference type="Proteomes" id="UP000316217">
    <property type="component" value="Unassembled WGS sequence"/>
</dbReference>
<dbReference type="FunFam" id="3.40.1180.10:FF:000003">
    <property type="entry name" value="Isoprenyl transferase 2"/>
    <property type="match status" value="1"/>
</dbReference>
<evidence type="ECO:0000256" key="2">
    <source>
        <dbReference type="ARBA" id="ARBA00022723"/>
    </source>
</evidence>
<dbReference type="HAMAP" id="MF_01139">
    <property type="entry name" value="ISPT"/>
    <property type="match status" value="1"/>
</dbReference>
<comment type="similarity">
    <text evidence="4">Belongs to the UPP synthase family.</text>
</comment>
<evidence type="ECO:0000256" key="1">
    <source>
        <dbReference type="ARBA" id="ARBA00022679"/>
    </source>
</evidence>
<dbReference type="EMBL" id="RCOS01000175">
    <property type="protein sequence ID" value="RSN71456.1"/>
    <property type="molecule type" value="Genomic_DNA"/>
</dbReference>
<sequence>MIWDLIYGVAEIIGSPIYRRYLRNKVKRGPVPNHVGIILDGNRRFSIKSGISFREGYRIGAKKVREILDWLDELGVRHVTLYAFSTENFRRPRDQVDAIFDAMKEELELIKKDLDRLRKSKTRFRAIGRVDLLPEDLRERIKYLEDITKDFGDRTINLAVAYGGRAEIVDAVRKIARMVARGEVLPDEIDEELIRRNLYAPDLPDPDLIIRTSGEERLSNFLLWQSAYSELYFCEAYLPEFREIDLLRAIRDFQGRERRLGG</sequence>
<feature type="binding site" evidence="4">
    <location>
        <position position="45"/>
    </location>
    <ligand>
        <name>substrate</name>
    </ligand>
</feature>
<dbReference type="AlphaFoldDB" id="A0A3R9R0E9"/>
<dbReference type="GO" id="GO:0016094">
    <property type="term" value="P:polyprenol biosynthetic process"/>
    <property type="evidence" value="ECO:0007669"/>
    <property type="project" value="TreeGrafter"/>
</dbReference>
<dbReference type="PANTHER" id="PTHR10291:SF43">
    <property type="entry name" value="DEHYDRODOLICHYL DIPHOSPHATE SYNTHASE COMPLEX SUBUNIT DHDDS"/>
    <property type="match status" value="1"/>
</dbReference>
<comment type="caution">
    <text evidence="4">Lacks conserved residue(s) required for the propagation of feature annotation.</text>
</comment>
<comment type="catalytic activity">
    <reaction evidence="4">
        <text>geranylgeranyl diphosphate + 7 isopentenyl diphosphate = tri-trans,hepta-cis-undecaprenyl diphosphate + 7 diphosphate</text>
        <dbReference type="Rhea" id="RHEA:27622"/>
        <dbReference type="ChEBI" id="CHEBI:33019"/>
        <dbReference type="ChEBI" id="CHEBI:57533"/>
        <dbReference type="ChEBI" id="CHEBI:60388"/>
        <dbReference type="ChEBI" id="CHEBI:128769"/>
        <dbReference type="EC" id="2.5.1.89"/>
    </reaction>
</comment>
<dbReference type="CDD" id="cd00475">
    <property type="entry name" value="Cis_IPPS"/>
    <property type="match status" value="1"/>
</dbReference>
<dbReference type="GO" id="GO:0000287">
    <property type="term" value="F:magnesium ion binding"/>
    <property type="evidence" value="ECO:0007669"/>
    <property type="project" value="UniProtKB-UniRule"/>
</dbReference>
<reference evidence="5 7" key="1">
    <citation type="submission" date="2018-10" db="EMBL/GenBank/DDBJ databases">
        <title>Co-occurring genomic capacity for anaerobic methane metabolism and dissimilatory sulfite reduction discovered in the Korarchaeota.</title>
        <authorList>
            <person name="Mckay L.J."/>
            <person name="Dlakic M."/>
            <person name="Fields M.W."/>
            <person name="Delmont T.O."/>
            <person name="Eren A.M."/>
            <person name="Jay Z.J."/>
            <person name="Klingelsmith K.B."/>
            <person name="Rusch D.B."/>
            <person name="Inskeep W.P."/>
        </authorList>
    </citation>
    <scope>NUCLEOTIDE SEQUENCE [LARGE SCALE GENOMIC DNA]</scope>
    <source>
        <strain evidence="5 7">MDKW</strain>
    </source>
</reference>
<dbReference type="OrthoDB" id="8293at2157"/>
<feature type="binding site" evidence="4">
    <location>
        <position position="211"/>
    </location>
    <ligand>
        <name>substrate</name>
    </ligand>
</feature>
<dbReference type="PROSITE" id="PS01066">
    <property type="entry name" value="UPP_SYNTHASE"/>
    <property type="match status" value="1"/>
</dbReference>
<gene>
    <name evidence="4 5" type="primary">uppS</name>
    <name evidence="5" type="ORF">D6D85_16120</name>
    <name evidence="6" type="ORF">EF810_06120</name>
</gene>
<keyword evidence="2 4" id="KW-0479">Metal-binding</keyword>
<dbReference type="InterPro" id="IPR018520">
    <property type="entry name" value="UPP_synth-like_CS"/>
</dbReference>
<evidence type="ECO:0000313" key="5">
    <source>
        <dbReference type="EMBL" id="RSN71456.1"/>
    </source>
</evidence>
<protein>
    <recommendedName>
        <fullName evidence="4">Tritrans,polycis-undecaprenyl-diphosphate synthase (geranylgeranyl-diphosphate specific)</fullName>
        <ecNumber evidence="4">2.5.1.89</ecNumber>
    </recommendedName>
    <alternativeName>
        <fullName evidence="4">Undecaprenyl diphosphate synthase</fullName>
        <shortName evidence="4">UDS</shortName>
    </alternativeName>
    <alternativeName>
        <fullName evidence="4">Undecaprenyl pyrophosphate synthase</fullName>
        <shortName evidence="4">UPP synthase</shortName>
    </alternativeName>
</protein>
<comment type="function">
    <text evidence="4">Catalyzes the sequential condensation of isopentenyl diphosphate (IPP) with geranylgeranyl diphosphate (GGPP) to yield (2Z,6Z,10Z,14Z,18Z,22Z,26Z,30E,34E,38E)-undecaprenyl diphosphate (tritrans,heptacis-UPP). It is probably the precursor of glycosyl carrier lipids.</text>
</comment>
<evidence type="ECO:0000313" key="6">
    <source>
        <dbReference type="EMBL" id="RZN60205.1"/>
    </source>
</evidence>
<evidence type="ECO:0000256" key="3">
    <source>
        <dbReference type="ARBA" id="ARBA00022842"/>
    </source>
</evidence>
<dbReference type="Proteomes" id="UP000277582">
    <property type="component" value="Unassembled WGS sequence"/>
</dbReference>
<feature type="binding site" evidence="4">
    <location>
        <position position="91"/>
    </location>
    <ligand>
        <name>substrate</name>
    </ligand>
</feature>
<feature type="binding site" evidence="4">
    <location>
        <begin position="217"/>
        <end position="219"/>
    </location>
    <ligand>
        <name>substrate</name>
    </ligand>
</feature>
<evidence type="ECO:0000313" key="7">
    <source>
        <dbReference type="Proteomes" id="UP000277582"/>
    </source>
</evidence>
<keyword evidence="7" id="KW-1185">Reference proteome</keyword>
<feature type="binding site" evidence="4">
    <location>
        <begin position="41"/>
        <end position="44"/>
    </location>
    <ligand>
        <name>substrate</name>
    </ligand>
</feature>
<dbReference type="GO" id="GO:0045547">
    <property type="term" value="F:ditrans,polycis-polyprenyl diphosphate synthase [(2E,6E)-farnesyl diphosphate specific] activity"/>
    <property type="evidence" value="ECO:0007669"/>
    <property type="project" value="TreeGrafter"/>
</dbReference>
<dbReference type="SUPFAM" id="SSF64005">
    <property type="entry name" value="Undecaprenyl diphosphate synthase"/>
    <property type="match status" value="1"/>
</dbReference>
<feature type="active site" evidence="4">
    <location>
        <position position="40"/>
    </location>
</feature>
<evidence type="ECO:0000313" key="8">
    <source>
        <dbReference type="Proteomes" id="UP000316217"/>
    </source>
</evidence>